<dbReference type="SUPFAM" id="SSF53474">
    <property type="entry name" value="alpha/beta-Hydrolases"/>
    <property type="match status" value="1"/>
</dbReference>
<dbReference type="EMBL" id="KN832883">
    <property type="protein sequence ID" value="KIM96905.1"/>
    <property type="molecule type" value="Genomic_DNA"/>
</dbReference>
<keyword evidence="7" id="KW-1015">Disulfide bond</keyword>
<dbReference type="GO" id="GO:0046872">
    <property type="term" value="F:metal ion binding"/>
    <property type="evidence" value="ECO:0007669"/>
    <property type="project" value="UniProtKB-KW"/>
</dbReference>
<evidence type="ECO:0000256" key="3">
    <source>
        <dbReference type="ARBA" id="ARBA00022723"/>
    </source>
</evidence>
<sequence>MHTAFLLVLLYSFRTTAFECTRSFFIGILPPNTTITSVVSVPAGGSFADPSPEFPTNDTGLPALCAIKVNVLSSPTSSFNFGLFLPEAWNSRFIGSGNGGFGGGINWNDMETNSLSGFASMSTDTGHLSGVGDASWALNNPESQIDWGFRAMHGSVVLAKDLTRHYYGEEIKYSYYSACSTGGRQGLKEIQMFPEDFDGILVGAPAWWTTHLQTWSLEIGLWNLPLDGANHIPSSLFPVISDEVFKQCDSQDGLADGIISDPVGCNFFLEALLCTPASSKSACLTASQLQTLYKIYSDWVDRNDTFVFPHFMLGSEAQYGALVDTDSGVASPLGTSWVLNFLLNSSSTDYNWANFGYSTVQLADTINPGQANADDFDLSPFARRGGKLIHYHGLSDGLIPTGSSIYFYKQVLSTLLPKGVSVPDFYRFYLVPGMQHCSGSVGDAPWYIGGGGQPFTLGTTVHGVPGFEDSKHDALLALMQWVEHDIAPQEIVATKYVNDSVALGVRRQRPLCPFPSQAKYHGLGNPDLATSWECQALGTF</sequence>
<name>A0A0C3GL99_OIDMZ</name>
<dbReference type="InterPro" id="IPR011118">
    <property type="entry name" value="Tannase/feruloyl_esterase"/>
</dbReference>
<dbReference type="HOGENOM" id="CLU_014819_1_1_1"/>
<evidence type="ECO:0000256" key="4">
    <source>
        <dbReference type="ARBA" id="ARBA00022729"/>
    </source>
</evidence>
<evidence type="ECO:0000313" key="9">
    <source>
        <dbReference type="EMBL" id="KIM96905.1"/>
    </source>
</evidence>
<feature type="signal peptide" evidence="8">
    <location>
        <begin position="1"/>
        <end position="17"/>
    </location>
</feature>
<evidence type="ECO:0000256" key="6">
    <source>
        <dbReference type="ARBA" id="ARBA00022837"/>
    </source>
</evidence>
<keyword evidence="5 8" id="KW-0378">Hydrolase</keyword>
<evidence type="ECO:0000313" key="10">
    <source>
        <dbReference type="Proteomes" id="UP000054321"/>
    </source>
</evidence>
<feature type="chain" id="PRO_5005111303" description="Carboxylic ester hydrolase" evidence="8">
    <location>
        <begin position="18"/>
        <end position="540"/>
    </location>
</feature>
<accession>A0A0C3GL99</accession>
<dbReference type="InterPro" id="IPR029058">
    <property type="entry name" value="AB_hydrolase_fold"/>
</dbReference>
<dbReference type="GO" id="GO:0030600">
    <property type="term" value="F:feruloyl esterase activity"/>
    <property type="evidence" value="ECO:0007669"/>
    <property type="project" value="UniProtKB-ARBA"/>
</dbReference>
<keyword evidence="4 8" id="KW-0732">Signal</keyword>
<gene>
    <name evidence="9" type="ORF">OIDMADRAFT_58456</name>
</gene>
<keyword evidence="6" id="KW-0106">Calcium</keyword>
<dbReference type="Proteomes" id="UP000054321">
    <property type="component" value="Unassembled WGS sequence"/>
</dbReference>
<keyword evidence="2" id="KW-0719">Serine esterase</keyword>
<dbReference type="InParanoid" id="A0A0C3GL99"/>
<reference evidence="10" key="2">
    <citation type="submission" date="2015-01" db="EMBL/GenBank/DDBJ databases">
        <title>Evolutionary Origins and Diversification of the Mycorrhizal Mutualists.</title>
        <authorList>
            <consortium name="DOE Joint Genome Institute"/>
            <consortium name="Mycorrhizal Genomics Consortium"/>
            <person name="Kohler A."/>
            <person name="Kuo A."/>
            <person name="Nagy L.G."/>
            <person name="Floudas D."/>
            <person name="Copeland A."/>
            <person name="Barry K.W."/>
            <person name="Cichocki N."/>
            <person name="Veneault-Fourrey C."/>
            <person name="LaButti K."/>
            <person name="Lindquist E.A."/>
            <person name="Lipzen A."/>
            <person name="Lundell T."/>
            <person name="Morin E."/>
            <person name="Murat C."/>
            <person name="Riley R."/>
            <person name="Ohm R."/>
            <person name="Sun H."/>
            <person name="Tunlid A."/>
            <person name="Henrissat B."/>
            <person name="Grigoriev I.V."/>
            <person name="Hibbett D.S."/>
            <person name="Martin F."/>
        </authorList>
    </citation>
    <scope>NUCLEOTIDE SEQUENCE [LARGE SCALE GENOMIC DNA]</scope>
    <source>
        <strain evidence="10">Zn</strain>
    </source>
</reference>
<keyword evidence="3" id="KW-0479">Metal-binding</keyword>
<protein>
    <recommendedName>
        <fullName evidence="8">Carboxylic ester hydrolase</fullName>
        <ecNumber evidence="8">3.1.1.-</ecNumber>
    </recommendedName>
</protein>
<organism evidence="9 10">
    <name type="scientific">Oidiodendron maius (strain Zn)</name>
    <dbReference type="NCBI Taxonomy" id="913774"/>
    <lineage>
        <taxon>Eukaryota</taxon>
        <taxon>Fungi</taxon>
        <taxon>Dikarya</taxon>
        <taxon>Ascomycota</taxon>
        <taxon>Pezizomycotina</taxon>
        <taxon>Leotiomycetes</taxon>
        <taxon>Leotiomycetes incertae sedis</taxon>
        <taxon>Myxotrichaceae</taxon>
        <taxon>Oidiodendron</taxon>
    </lineage>
</organism>
<evidence type="ECO:0000256" key="5">
    <source>
        <dbReference type="ARBA" id="ARBA00022801"/>
    </source>
</evidence>
<comment type="similarity">
    <text evidence="1 8">Belongs to the tannase family.</text>
</comment>
<dbReference type="PANTHER" id="PTHR33938">
    <property type="entry name" value="FERULOYL ESTERASE B-RELATED"/>
    <property type="match status" value="1"/>
</dbReference>
<evidence type="ECO:0000256" key="1">
    <source>
        <dbReference type="ARBA" id="ARBA00006249"/>
    </source>
</evidence>
<dbReference type="Pfam" id="PF07519">
    <property type="entry name" value="Tannase"/>
    <property type="match status" value="1"/>
</dbReference>
<dbReference type="EC" id="3.1.1.-" evidence="8"/>
<dbReference type="PANTHER" id="PTHR33938:SF2">
    <property type="entry name" value="CARBOXYLIC ESTER HYDROLASE"/>
    <property type="match status" value="1"/>
</dbReference>
<reference evidence="9 10" key="1">
    <citation type="submission" date="2014-04" db="EMBL/GenBank/DDBJ databases">
        <authorList>
            <consortium name="DOE Joint Genome Institute"/>
            <person name="Kuo A."/>
            <person name="Martino E."/>
            <person name="Perotto S."/>
            <person name="Kohler A."/>
            <person name="Nagy L.G."/>
            <person name="Floudas D."/>
            <person name="Copeland A."/>
            <person name="Barry K.W."/>
            <person name="Cichocki N."/>
            <person name="Veneault-Fourrey C."/>
            <person name="LaButti K."/>
            <person name="Lindquist E.A."/>
            <person name="Lipzen A."/>
            <person name="Lundell T."/>
            <person name="Morin E."/>
            <person name="Murat C."/>
            <person name="Sun H."/>
            <person name="Tunlid A."/>
            <person name="Henrissat B."/>
            <person name="Grigoriev I.V."/>
            <person name="Hibbett D.S."/>
            <person name="Martin F."/>
            <person name="Nordberg H.P."/>
            <person name="Cantor M.N."/>
            <person name="Hua S.X."/>
        </authorList>
    </citation>
    <scope>NUCLEOTIDE SEQUENCE [LARGE SCALE GENOMIC DNA]</scope>
    <source>
        <strain evidence="9 10">Zn</strain>
    </source>
</reference>
<dbReference type="AlphaFoldDB" id="A0A0C3GL99"/>
<keyword evidence="10" id="KW-1185">Reference proteome</keyword>
<dbReference type="OrthoDB" id="3039123at2759"/>
<evidence type="ECO:0000256" key="7">
    <source>
        <dbReference type="ARBA" id="ARBA00023157"/>
    </source>
</evidence>
<evidence type="ECO:0000256" key="2">
    <source>
        <dbReference type="ARBA" id="ARBA00022487"/>
    </source>
</evidence>
<proteinExistence type="inferred from homology"/>
<evidence type="ECO:0000256" key="8">
    <source>
        <dbReference type="RuleBase" id="RU361238"/>
    </source>
</evidence>